<evidence type="ECO:0000256" key="3">
    <source>
        <dbReference type="SAM" id="MobiDB-lite"/>
    </source>
</evidence>
<proteinExistence type="predicted"/>
<name>A0A916N265_9BURK</name>
<keyword evidence="6" id="KW-1185">Reference proteome</keyword>
<dbReference type="InterPro" id="IPR029058">
    <property type="entry name" value="AB_hydrolase_fold"/>
</dbReference>
<feature type="region of interest" description="Disordered" evidence="3">
    <location>
        <begin position="546"/>
        <end position="571"/>
    </location>
</feature>
<dbReference type="EC" id="2.3.1.-" evidence="5"/>
<dbReference type="InterPro" id="IPR051321">
    <property type="entry name" value="PHA/PHB_synthase"/>
</dbReference>
<comment type="caution">
    <text evidence="5">The sequence shown here is derived from an EMBL/GenBank/DDBJ whole genome shotgun (WGS) entry which is preliminary data.</text>
</comment>
<dbReference type="Gene3D" id="3.40.50.1820">
    <property type="entry name" value="alpha/beta hydrolase"/>
    <property type="match status" value="1"/>
</dbReference>
<dbReference type="GO" id="GO:0042619">
    <property type="term" value="P:poly-hydroxybutyrate biosynthetic process"/>
    <property type="evidence" value="ECO:0007669"/>
    <property type="project" value="InterPro"/>
</dbReference>
<dbReference type="AlphaFoldDB" id="A0A916N265"/>
<dbReference type="Proteomes" id="UP000672934">
    <property type="component" value="Unassembled WGS sequence"/>
</dbReference>
<protein>
    <submittedName>
        <fullName evidence="5">Poly(3-hydroxyalkanoate) polymerase subunit PhaC</fullName>
        <ecNumber evidence="5">2.3.1.-</ecNumber>
    </submittedName>
</protein>
<evidence type="ECO:0000313" key="6">
    <source>
        <dbReference type="Proteomes" id="UP000672934"/>
    </source>
</evidence>
<feature type="domain" description="Poly-beta-hydroxybutyrate polymerase N-terminal" evidence="4">
    <location>
        <begin position="87"/>
        <end position="255"/>
    </location>
</feature>
<reference evidence="5" key="1">
    <citation type="submission" date="2021-03" db="EMBL/GenBank/DDBJ databases">
        <authorList>
            <person name="Peeters C."/>
        </authorList>
    </citation>
    <scope>NUCLEOTIDE SEQUENCE</scope>
    <source>
        <strain evidence="5">LMG 31506</strain>
    </source>
</reference>
<dbReference type="Pfam" id="PF07167">
    <property type="entry name" value="PhaC_N"/>
    <property type="match status" value="1"/>
</dbReference>
<dbReference type="InterPro" id="IPR010941">
    <property type="entry name" value="PhaC_N"/>
</dbReference>
<dbReference type="SUPFAM" id="SSF53474">
    <property type="entry name" value="alpha/beta-Hydrolases"/>
    <property type="match status" value="1"/>
</dbReference>
<evidence type="ECO:0000259" key="4">
    <source>
        <dbReference type="Pfam" id="PF07167"/>
    </source>
</evidence>
<accession>A0A916N265</accession>
<dbReference type="PANTHER" id="PTHR36837:SF5">
    <property type="entry name" value="POLY-3-HYDROXYBUTYRATE SYNTHASE"/>
    <property type="match status" value="1"/>
</dbReference>
<evidence type="ECO:0000313" key="5">
    <source>
        <dbReference type="EMBL" id="CAG2127162.1"/>
    </source>
</evidence>
<dbReference type="PANTHER" id="PTHR36837">
    <property type="entry name" value="POLY(3-HYDROXYALKANOATE) POLYMERASE SUBUNIT PHAC"/>
    <property type="match status" value="1"/>
</dbReference>
<sequence length="571" mass="62380">MSSPRDSKQSIGSVAANETEAMARHSDSPRLNPFIGLRGCDVVDTVRQVGAQVVRQPTLLLEQKAALLRELMAALSGNGAAEPQKGDKRFVDPTWQSNPFYRAAMQSYLSWCNALNGFVERSVLDDRSKERAQFLLQLMTDALAPTNTLLGNPAALRKIIESGGTSLVSGLKNAMTDLLRNQGMPSQVDMSAFEVGKNLGTSPGAVVFRNEVLELIQYTPATGEVYGRPQLIVPPQINKFYVFDLSKGKSIVDYLLGNEFQVFMVSWRNPTIEHRDWDMDTYVAALIEAVHAVREITGSEDVNLHGACSGAMTMSALMGHLEARGERLVNAATLMVAVLDSTADSQIGLFATPESIAAAKQNSILKGVLGGDEMGRVFAWMRPNDLVWNYWVNNYLLGNAPPVFDILYWNNDTTRLPGKFHAQLLDIFTGNLFARPRALNVLGTPIDLSAVNCDMYVVGGITDHITPWKGVYNTARAFGGKIRFVLSSSGHIQSLINPPGNPKAKFFLNPELPAQPEAWLAGAVTESDSWWDNWKQWLAERSGERRAAPASVGSTRHPALADAPGTYVTGA</sequence>
<keyword evidence="2 5" id="KW-0012">Acyltransferase</keyword>
<feature type="region of interest" description="Disordered" evidence="3">
    <location>
        <begin position="1"/>
        <end position="28"/>
    </location>
</feature>
<dbReference type="GO" id="GO:0016746">
    <property type="term" value="F:acyltransferase activity"/>
    <property type="evidence" value="ECO:0007669"/>
    <property type="project" value="UniProtKB-KW"/>
</dbReference>
<evidence type="ECO:0000256" key="1">
    <source>
        <dbReference type="ARBA" id="ARBA00022679"/>
    </source>
</evidence>
<dbReference type="EMBL" id="CAJPUY010000001">
    <property type="protein sequence ID" value="CAG2127162.1"/>
    <property type="molecule type" value="Genomic_DNA"/>
</dbReference>
<evidence type="ECO:0000256" key="2">
    <source>
        <dbReference type="ARBA" id="ARBA00023315"/>
    </source>
</evidence>
<keyword evidence="1 5" id="KW-0808">Transferase</keyword>
<organism evidence="5 6">
    <name type="scientific">Cupriavidus yeoncheonensis</name>
    <dbReference type="NCBI Taxonomy" id="1462994"/>
    <lineage>
        <taxon>Bacteria</taxon>
        <taxon>Pseudomonadati</taxon>
        <taxon>Pseudomonadota</taxon>
        <taxon>Betaproteobacteria</taxon>
        <taxon>Burkholderiales</taxon>
        <taxon>Burkholderiaceae</taxon>
        <taxon>Cupriavidus</taxon>
    </lineage>
</organism>
<gene>
    <name evidence="5" type="primary">phaC_2</name>
    <name evidence="5" type="ORF">LMG31506_00360</name>
</gene>